<dbReference type="GO" id="GO:1901002">
    <property type="term" value="P:positive regulation of response to salt stress"/>
    <property type="evidence" value="ECO:0007669"/>
    <property type="project" value="UniProtKB-ARBA"/>
</dbReference>
<feature type="domain" description="HTH myb-type" evidence="9">
    <location>
        <begin position="57"/>
        <end position="107"/>
    </location>
</feature>
<dbReference type="GO" id="GO:0033993">
    <property type="term" value="P:response to lipid"/>
    <property type="evidence" value="ECO:0007669"/>
    <property type="project" value="UniProtKB-ARBA"/>
</dbReference>
<comment type="subcellular location">
    <subcellularLocation>
        <location evidence="1">Nucleus</location>
    </subcellularLocation>
</comment>
<feature type="domain" description="HTH myb-type" evidence="9">
    <location>
        <begin position="1"/>
        <end position="56"/>
    </location>
</feature>
<dbReference type="InterPro" id="IPR017930">
    <property type="entry name" value="Myb_dom"/>
</dbReference>
<dbReference type="EMBL" id="NAJO01000028">
    <property type="protein sequence ID" value="OQO02235.1"/>
    <property type="molecule type" value="Genomic_DNA"/>
</dbReference>
<dbReference type="PROSITE" id="PS51294">
    <property type="entry name" value="HTH_MYB"/>
    <property type="match status" value="2"/>
</dbReference>
<dbReference type="GO" id="GO:0043565">
    <property type="term" value="F:sequence-specific DNA binding"/>
    <property type="evidence" value="ECO:0007669"/>
    <property type="project" value="UniProtKB-ARBA"/>
</dbReference>
<feature type="domain" description="Myb-like" evidence="8">
    <location>
        <begin position="1"/>
        <end position="52"/>
    </location>
</feature>
<comment type="caution">
    <text evidence="10">The sequence shown here is derived from an EMBL/GenBank/DDBJ whole genome shotgun (WGS) entry which is preliminary data.</text>
</comment>
<dbReference type="OrthoDB" id="2143914at2759"/>
<dbReference type="Proteomes" id="UP000192596">
    <property type="component" value="Unassembled WGS sequence"/>
</dbReference>
<dbReference type="GO" id="GO:0006355">
    <property type="term" value="P:regulation of DNA-templated transcription"/>
    <property type="evidence" value="ECO:0007669"/>
    <property type="project" value="UniProtKB-ARBA"/>
</dbReference>
<feature type="compositionally biased region" description="Polar residues" evidence="7">
    <location>
        <begin position="236"/>
        <end position="254"/>
    </location>
</feature>
<gene>
    <name evidence="10" type="ORF">B0A48_11789</name>
</gene>
<evidence type="ECO:0000256" key="4">
    <source>
        <dbReference type="ARBA" id="ARBA00023125"/>
    </source>
</evidence>
<dbReference type="GO" id="GO:0032875">
    <property type="term" value="P:regulation of DNA endoreduplication"/>
    <property type="evidence" value="ECO:0007669"/>
    <property type="project" value="UniProtKB-ARBA"/>
</dbReference>
<dbReference type="GO" id="GO:1902584">
    <property type="term" value="P:positive regulation of response to water deprivation"/>
    <property type="evidence" value="ECO:0007669"/>
    <property type="project" value="UniProtKB-ARBA"/>
</dbReference>
<evidence type="ECO:0000256" key="5">
    <source>
        <dbReference type="ARBA" id="ARBA00023163"/>
    </source>
</evidence>
<evidence type="ECO:0000256" key="6">
    <source>
        <dbReference type="ARBA" id="ARBA00023242"/>
    </source>
</evidence>
<evidence type="ECO:0000256" key="2">
    <source>
        <dbReference type="ARBA" id="ARBA00022737"/>
    </source>
</evidence>
<dbReference type="STRING" id="1507870.A0A1V8SSR8"/>
<evidence type="ECO:0000256" key="7">
    <source>
        <dbReference type="SAM" id="MobiDB-lite"/>
    </source>
</evidence>
<dbReference type="InParanoid" id="A0A1V8SSR8"/>
<evidence type="ECO:0000256" key="1">
    <source>
        <dbReference type="ARBA" id="ARBA00004123"/>
    </source>
</evidence>
<dbReference type="InterPro" id="IPR009057">
    <property type="entry name" value="Homeodomain-like_sf"/>
</dbReference>
<evidence type="ECO:0000313" key="10">
    <source>
        <dbReference type="EMBL" id="OQO02235.1"/>
    </source>
</evidence>
<dbReference type="Pfam" id="PF00249">
    <property type="entry name" value="Myb_DNA-binding"/>
    <property type="match status" value="2"/>
</dbReference>
<evidence type="ECO:0000313" key="11">
    <source>
        <dbReference type="Proteomes" id="UP000192596"/>
    </source>
</evidence>
<dbReference type="InterPro" id="IPR001005">
    <property type="entry name" value="SANT/Myb"/>
</dbReference>
<feature type="region of interest" description="Disordered" evidence="7">
    <location>
        <begin position="394"/>
        <end position="420"/>
    </location>
</feature>
<keyword evidence="11" id="KW-1185">Reference proteome</keyword>
<dbReference type="AlphaFoldDB" id="A0A1V8SSR8"/>
<dbReference type="SMART" id="SM00717">
    <property type="entry name" value="SANT"/>
    <property type="match status" value="2"/>
</dbReference>
<dbReference type="CDD" id="cd00167">
    <property type="entry name" value="SANT"/>
    <property type="match status" value="2"/>
</dbReference>
<protein>
    <recommendedName>
        <fullName evidence="12">Myb-like DNA-binding protein myb-1</fullName>
    </recommendedName>
</protein>
<dbReference type="GO" id="GO:1902806">
    <property type="term" value="P:regulation of cell cycle G1/S phase transition"/>
    <property type="evidence" value="ECO:0007669"/>
    <property type="project" value="UniProtKB-ARBA"/>
</dbReference>
<dbReference type="PANTHER" id="PTHR47995:SF18">
    <property type="entry name" value="TRANSCRIPTION FACTOR MYB65"/>
    <property type="match status" value="1"/>
</dbReference>
<dbReference type="FunFam" id="1.10.10.60:FF:000355">
    <property type="entry name" value="Transcription factor MYB124"/>
    <property type="match status" value="1"/>
</dbReference>
<keyword evidence="4" id="KW-0238">DNA-binding</keyword>
<organism evidence="10 11">
    <name type="scientific">Cryoendolithus antarcticus</name>
    <dbReference type="NCBI Taxonomy" id="1507870"/>
    <lineage>
        <taxon>Eukaryota</taxon>
        <taxon>Fungi</taxon>
        <taxon>Dikarya</taxon>
        <taxon>Ascomycota</taxon>
        <taxon>Pezizomycotina</taxon>
        <taxon>Dothideomycetes</taxon>
        <taxon>Dothideomycetidae</taxon>
        <taxon>Cladosporiales</taxon>
        <taxon>Cladosporiaceae</taxon>
        <taxon>Cryoendolithus</taxon>
    </lineage>
</organism>
<evidence type="ECO:0000256" key="3">
    <source>
        <dbReference type="ARBA" id="ARBA00023015"/>
    </source>
</evidence>
<reference evidence="11" key="1">
    <citation type="submission" date="2017-03" db="EMBL/GenBank/DDBJ databases">
        <title>Genomes of endolithic fungi from Antarctica.</title>
        <authorList>
            <person name="Coleine C."/>
            <person name="Masonjones S."/>
            <person name="Stajich J.E."/>
        </authorList>
    </citation>
    <scope>NUCLEOTIDE SEQUENCE [LARGE SCALE GENOMIC DNA]</scope>
    <source>
        <strain evidence="11">CCFEE 5527</strain>
    </source>
</reference>
<evidence type="ECO:0000259" key="9">
    <source>
        <dbReference type="PROSITE" id="PS51294"/>
    </source>
</evidence>
<feature type="compositionally biased region" description="Polar residues" evidence="7">
    <location>
        <begin position="145"/>
        <end position="173"/>
    </location>
</feature>
<keyword evidence="5" id="KW-0804">Transcription</keyword>
<dbReference type="GO" id="GO:2000037">
    <property type="term" value="P:regulation of stomatal complex patterning"/>
    <property type="evidence" value="ECO:0007669"/>
    <property type="project" value="UniProtKB-ARBA"/>
</dbReference>
<name>A0A1V8SSR8_9PEZI</name>
<feature type="region of interest" description="Disordered" evidence="7">
    <location>
        <begin position="98"/>
        <end position="173"/>
    </location>
</feature>
<accession>A0A1V8SSR8</accession>
<dbReference type="GO" id="GO:0005634">
    <property type="term" value="C:nucleus"/>
    <property type="evidence" value="ECO:0007669"/>
    <property type="project" value="UniProtKB-SubCell"/>
</dbReference>
<feature type="domain" description="Myb-like" evidence="8">
    <location>
        <begin position="53"/>
        <end position="103"/>
    </location>
</feature>
<feature type="compositionally biased region" description="Polar residues" evidence="7">
    <location>
        <begin position="120"/>
        <end position="134"/>
    </location>
</feature>
<dbReference type="PROSITE" id="PS50090">
    <property type="entry name" value="MYB_LIKE"/>
    <property type="match status" value="2"/>
</dbReference>
<feature type="region of interest" description="Disordered" evidence="7">
    <location>
        <begin position="213"/>
        <end position="274"/>
    </location>
</feature>
<keyword evidence="3" id="KW-0805">Transcription regulation</keyword>
<dbReference type="GO" id="GO:0050891">
    <property type="term" value="P:multicellular organismal-level water homeostasis"/>
    <property type="evidence" value="ECO:0007669"/>
    <property type="project" value="UniProtKB-ARBA"/>
</dbReference>
<keyword evidence="2" id="KW-0677">Repeat</keyword>
<keyword evidence="6" id="KW-0539">Nucleus</keyword>
<evidence type="ECO:0000259" key="8">
    <source>
        <dbReference type="PROSITE" id="PS50090"/>
    </source>
</evidence>
<sequence>MPQHKRGPWSATEDQYLLHLVNLHGAHNWVRISSIIASRSPKQCRERFHQNLKPNLNHDPITPEEGLLIEQMVAEMGKRWAEIARRLRGRSDNAVKNWFNGGINRRRRSNGQRRPDSEARSSTQQLSMVPQQSMPGMFRPPPIPQISQRSLNQHPMSQQQTYQSHGLPQTNQSIMQAGPSWAQPMSYQPQTAQWSQHMGLPPHVPVQRLSGTFDTPLPSPSAFSQMSADGAPSLVSDRSSMSMRSPHNNNNNGSPIELPPLSGHHNEQRPAPQPQLNMTTQHMYYPNPEVHIPTMQVSRYEEQIKEPQVLQEAFVSPQPQVFELQRSGSMPQSMQVYQAPQPYQAPMYADRQQAFYQQSGMASSVQLPRISGMSGDSALQMSRKPSMLQIDPVLHGTPIPSVHTPEGSPKDKMKLSNITL</sequence>
<dbReference type="PANTHER" id="PTHR47995">
    <property type="entry name" value="TRANSCRIPTION FACTOR MYB33-RELATED"/>
    <property type="match status" value="1"/>
</dbReference>
<proteinExistence type="predicted"/>
<dbReference type="SUPFAM" id="SSF46689">
    <property type="entry name" value="Homeodomain-like"/>
    <property type="match status" value="1"/>
</dbReference>
<evidence type="ECO:0008006" key="12">
    <source>
        <dbReference type="Google" id="ProtNLM"/>
    </source>
</evidence>
<dbReference type="Gene3D" id="1.10.10.60">
    <property type="entry name" value="Homeodomain-like"/>
    <property type="match status" value="2"/>
</dbReference>